<dbReference type="Pfam" id="PF00990">
    <property type="entry name" value="GGDEF"/>
    <property type="match status" value="1"/>
</dbReference>
<dbReference type="PANTHER" id="PTHR44757">
    <property type="entry name" value="DIGUANYLATE CYCLASE DGCP"/>
    <property type="match status" value="1"/>
</dbReference>
<dbReference type="PROSITE" id="PS50887">
    <property type="entry name" value="GGDEF"/>
    <property type="match status" value="1"/>
</dbReference>
<dbReference type="GO" id="GO:0003824">
    <property type="term" value="F:catalytic activity"/>
    <property type="evidence" value="ECO:0007669"/>
    <property type="project" value="UniProtKB-ARBA"/>
</dbReference>
<evidence type="ECO:0000313" key="4">
    <source>
        <dbReference type="EMBL" id="TQV87715.1"/>
    </source>
</evidence>
<dbReference type="SMART" id="SM00052">
    <property type="entry name" value="EAL"/>
    <property type="match status" value="1"/>
</dbReference>
<dbReference type="SUPFAM" id="SSF55073">
    <property type="entry name" value="Nucleotide cyclase"/>
    <property type="match status" value="1"/>
</dbReference>
<dbReference type="NCBIfam" id="TIGR00254">
    <property type="entry name" value="GGDEF"/>
    <property type="match status" value="1"/>
</dbReference>
<comment type="cofactor">
    <cofactor evidence="1">
        <name>Mg(2+)</name>
        <dbReference type="ChEBI" id="CHEBI:18420"/>
    </cofactor>
</comment>
<dbReference type="SUPFAM" id="SSF141868">
    <property type="entry name" value="EAL domain-like"/>
    <property type="match status" value="1"/>
</dbReference>
<reference evidence="4 5" key="1">
    <citation type="submission" date="2019-07" db="EMBL/GenBank/DDBJ databases">
        <title>Draft genome for Aliikangiella sp. M105.</title>
        <authorList>
            <person name="Wang G."/>
        </authorList>
    </citation>
    <scope>NUCLEOTIDE SEQUENCE [LARGE SCALE GENOMIC DNA]</scope>
    <source>
        <strain evidence="4 5">M105</strain>
    </source>
</reference>
<dbReference type="CDD" id="cd01948">
    <property type="entry name" value="EAL"/>
    <property type="match status" value="1"/>
</dbReference>
<dbReference type="FunFam" id="3.30.70.270:FF:000001">
    <property type="entry name" value="Diguanylate cyclase domain protein"/>
    <property type="match status" value="1"/>
</dbReference>
<name>A0A545UE16_9GAMM</name>
<dbReference type="InterPro" id="IPR035919">
    <property type="entry name" value="EAL_sf"/>
</dbReference>
<proteinExistence type="predicted"/>
<gene>
    <name evidence="4" type="ORF">FLL46_10035</name>
</gene>
<comment type="caution">
    <text evidence="4">The sequence shown here is derived from an EMBL/GenBank/DDBJ whole genome shotgun (WGS) entry which is preliminary data.</text>
</comment>
<dbReference type="InterPro" id="IPR029016">
    <property type="entry name" value="GAF-like_dom_sf"/>
</dbReference>
<evidence type="ECO:0000259" key="2">
    <source>
        <dbReference type="PROSITE" id="PS50883"/>
    </source>
</evidence>
<dbReference type="CDD" id="cd01949">
    <property type="entry name" value="GGDEF"/>
    <property type="match status" value="1"/>
</dbReference>
<keyword evidence="5" id="KW-1185">Reference proteome</keyword>
<dbReference type="PROSITE" id="PS50883">
    <property type="entry name" value="EAL"/>
    <property type="match status" value="1"/>
</dbReference>
<protein>
    <submittedName>
        <fullName evidence="4">EAL domain-containing protein</fullName>
    </submittedName>
</protein>
<feature type="domain" description="GGDEF" evidence="3">
    <location>
        <begin position="405"/>
        <end position="538"/>
    </location>
</feature>
<dbReference type="InterPro" id="IPR003018">
    <property type="entry name" value="GAF"/>
</dbReference>
<dbReference type="Gene3D" id="3.30.70.270">
    <property type="match status" value="1"/>
</dbReference>
<evidence type="ECO:0000256" key="1">
    <source>
        <dbReference type="ARBA" id="ARBA00001946"/>
    </source>
</evidence>
<dbReference type="InterPro" id="IPR052155">
    <property type="entry name" value="Biofilm_reg_signaling"/>
</dbReference>
<organism evidence="4 5">
    <name type="scientific">Aliikangiella coralliicola</name>
    <dbReference type="NCBI Taxonomy" id="2592383"/>
    <lineage>
        <taxon>Bacteria</taxon>
        <taxon>Pseudomonadati</taxon>
        <taxon>Pseudomonadota</taxon>
        <taxon>Gammaproteobacteria</taxon>
        <taxon>Oceanospirillales</taxon>
        <taxon>Pleioneaceae</taxon>
        <taxon>Aliikangiella</taxon>
    </lineage>
</organism>
<dbReference type="PANTHER" id="PTHR44757:SF2">
    <property type="entry name" value="BIOFILM ARCHITECTURE MAINTENANCE PROTEIN MBAA"/>
    <property type="match status" value="1"/>
</dbReference>
<dbReference type="Gene3D" id="3.20.20.450">
    <property type="entry name" value="EAL domain"/>
    <property type="match status" value="1"/>
</dbReference>
<accession>A0A545UE16</accession>
<dbReference type="AlphaFoldDB" id="A0A545UE16"/>
<dbReference type="Gene3D" id="3.30.450.40">
    <property type="match status" value="2"/>
</dbReference>
<dbReference type="SMART" id="SM00065">
    <property type="entry name" value="GAF"/>
    <property type="match status" value="2"/>
</dbReference>
<dbReference type="InterPro" id="IPR001633">
    <property type="entry name" value="EAL_dom"/>
</dbReference>
<sequence>MNNNSENDNPVASKNSTAQPKIFQKSPSLEVLQNFIERINRLESLEDILSYSAKHTVEELGFEDCVIYLLDPDLETLVQIAAFGPKNPDQTSIINPITIRLGNGIVGRAAANKTTLRVADTRTEPDYIVDDQVRLSELSVPILHQDKLLGVIDSENSALDFFSYEHQYYIEILASVIASKITFESTIIALEKTIDALGNSQKLSDVYFRISELTHNSKSEEEFYLNLHHLVSKQVKTQSFFVVLLDRNTENYSFPYFHDEKEGGRFDIKIENEIMKQSLVAEVIENQQPYLADYRELKQRSLKGQLVRNGEIAYSWLAVPFQISDSLHGAIALQSYDSTIIFSAADKEFLSFLSQHVSTAIERTLKDQKLLHQALHDPLTGLANRSLFRDRVNHAFSRVRRHDSPELAVLFIDFDNFKLINDNFGHQAGDALLRLTAEKIQHQLRECDTLARLGGDEFAVLLEDLESSSFAITIAQRILKATQDAIIVGDQSIFVTISIGIALKDENTQFAEDLLKNADHAMYHAKSKGKNNIQVYETTLHHAVVYARQVLRELEIALSEDQLEFHFQPIVALNTREIVGFEALIRWKHPTRGLIYPDEFIEIAEQNDLVRAIDSQLLKRVAKTLSNWQALTNTPLYISVNISAKRFIDSQLVNEIEQVFKQHRLVPGSLLIEVTEHALIKNIGKARLLFHQLRSIGVKISLDDFGTGYSSLSYLNQLPFDIIKIDRSFVTSINKRKLNHPIINTIVVLAKTLDIELVAEGIESKLQLEILQQMDCQYGQGYYLAKPMSEHEAEKLVTNRSLKSE</sequence>
<dbReference type="SUPFAM" id="SSF55781">
    <property type="entry name" value="GAF domain-like"/>
    <property type="match status" value="2"/>
</dbReference>
<dbReference type="Pfam" id="PF13185">
    <property type="entry name" value="GAF_2"/>
    <property type="match status" value="2"/>
</dbReference>
<dbReference type="InterPro" id="IPR043128">
    <property type="entry name" value="Rev_trsase/Diguanyl_cyclase"/>
</dbReference>
<dbReference type="RefSeq" id="WP_142893376.1">
    <property type="nucleotide sequence ID" value="NZ_ML660163.1"/>
</dbReference>
<dbReference type="InterPro" id="IPR000160">
    <property type="entry name" value="GGDEF_dom"/>
</dbReference>
<dbReference type="OrthoDB" id="9804951at2"/>
<dbReference type="Pfam" id="PF00563">
    <property type="entry name" value="EAL"/>
    <property type="match status" value="1"/>
</dbReference>
<dbReference type="Proteomes" id="UP000315439">
    <property type="component" value="Unassembled WGS sequence"/>
</dbReference>
<evidence type="ECO:0000313" key="5">
    <source>
        <dbReference type="Proteomes" id="UP000315439"/>
    </source>
</evidence>
<evidence type="ECO:0000259" key="3">
    <source>
        <dbReference type="PROSITE" id="PS50887"/>
    </source>
</evidence>
<dbReference type="InterPro" id="IPR029787">
    <property type="entry name" value="Nucleotide_cyclase"/>
</dbReference>
<dbReference type="SMART" id="SM00267">
    <property type="entry name" value="GGDEF"/>
    <property type="match status" value="1"/>
</dbReference>
<feature type="domain" description="EAL" evidence="2">
    <location>
        <begin position="547"/>
        <end position="801"/>
    </location>
</feature>
<dbReference type="EMBL" id="VIKS01000006">
    <property type="protein sequence ID" value="TQV87715.1"/>
    <property type="molecule type" value="Genomic_DNA"/>
</dbReference>